<dbReference type="AlphaFoldDB" id="A0A813FHK4"/>
<accession>A0A813FHK4</accession>
<reference evidence="3" key="1">
    <citation type="submission" date="2021-02" db="EMBL/GenBank/DDBJ databases">
        <authorList>
            <person name="Dougan E. K."/>
            <person name="Rhodes N."/>
            <person name="Thang M."/>
            <person name="Chan C."/>
        </authorList>
    </citation>
    <scope>NUCLEOTIDE SEQUENCE</scope>
</reference>
<protein>
    <submittedName>
        <fullName evidence="3">Uncharacterized protein</fullName>
    </submittedName>
</protein>
<evidence type="ECO:0000313" key="2">
    <source>
        <dbReference type="EMBL" id="CAE8607783.1"/>
    </source>
</evidence>
<evidence type="ECO:0000313" key="4">
    <source>
        <dbReference type="Proteomes" id="UP000654075"/>
    </source>
</evidence>
<evidence type="ECO:0000256" key="1">
    <source>
        <dbReference type="SAM" id="MobiDB-lite"/>
    </source>
</evidence>
<gene>
    <name evidence="2" type="ORF">PGLA1383_LOCUS25690</name>
    <name evidence="3" type="ORF">PGLA1383_LOCUS30637</name>
</gene>
<keyword evidence="4" id="KW-1185">Reference proteome</keyword>
<proteinExistence type="predicted"/>
<name>A0A813FHK4_POLGL</name>
<dbReference type="Proteomes" id="UP000654075">
    <property type="component" value="Unassembled WGS sequence"/>
</dbReference>
<organism evidence="3 4">
    <name type="scientific">Polarella glacialis</name>
    <name type="common">Dinoflagellate</name>
    <dbReference type="NCBI Taxonomy" id="89957"/>
    <lineage>
        <taxon>Eukaryota</taxon>
        <taxon>Sar</taxon>
        <taxon>Alveolata</taxon>
        <taxon>Dinophyceae</taxon>
        <taxon>Suessiales</taxon>
        <taxon>Suessiaceae</taxon>
        <taxon>Polarella</taxon>
    </lineage>
</organism>
<feature type="region of interest" description="Disordered" evidence="1">
    <location>
        <begin position="119"/>
        <end position="142"/>
    </location>
</feature>
<comment type="caution">
    <text evidence="3">The sequence shown here is derived from an EMBL/GenBank/DDBJ whole genome shotgun (WGS) entry which is preliminary data.</text>
</comment>
<evidence type="ECO:0000313" key="3">
    <source>
        <dbReference type="EMBL" id="CAE8612849.1"/>
    </source>
</evidence>
<dbReference type="EMBL" id="CAJNNV010025171">
    <property type="protein sequence ID" value="CAE8612849.1"/>
    <property type="molecule type" value="Genomic_DNA"/>
</dbReference>
<sequence>MARPLTSNAVNCAAVQMSVSTPSKLLFQELLSHGMKGVNVTGPLSVHSKRRATPLGLIWTATRHVVMLSACGSVGPAKAGSREEIKAQNTVFTWLFGQTPSCFPLACRGKAVCKHVCRSASRPKQSKEPPASEATWEGISSQ</sequence>
<dbReference type="EMBL" id="CAJNNV010022079">
    <property type="protein sequence ID" value="CAE8607783.1"/>
    <property type="molecule type" value="Genomic_DNA"/>
</dbReference>